<dbReference type="EMBL" id="CP029619">
    <property type="protein sequence ID" value="AWN81873.1"/>
    <property type="molecule type" value="Genomic_DNA"/>
</dbReference>
<accession>A0A2Z3L8F3</accession>
<dbReference type="EC" id="2.4.1.289" evidence="5"/>
<evidence type="ECO:0000313" key="5">
    <source>
        <dbReference type="EMBL" id="AWN81873.1"/>
    </source>
</evidence>
<organism evidence="5 6">
    <name type="scientific">Candidatus Cardinium hertigii</name>
    <dbReference type="NCBI Taxonomy" id="247481"/>
    <lineage>
        <taxon>Bacteria</taxon>
        <taxon>Pseudomonadati</taxon>
        <taxon>Bacteroidota</taxon>
        <taxon>Cytophagia</taxon>
        <taxon>Cytophagales</taxon>
        <taxon>Amoebophilaceae</taxon>
        <taxon>Candidatus Cardinium</taxon>
    </lineage>
</organism>
<evidence type="ECO:0000256" key="2">
    <source>
        <dbReference type="ARBA" id="ARBA00022676"/>
    </source>
</evidence>
<evidence type="ECO:0000259" key="4">
    <source>
        <dbReference type="Pfam" id="PF00535"/>
    </source>
</evidence>
<dbReference type="SUPFAM" id="SSF53448">
    <property type="entry name" value="Nucleotide-diphospho-sugar transferases"/>
    <property type="match status" value="1"/>
</dbReference>
<keyword evidence="3 5" id="KW-0808">Transferase</keyword>
<evidence type="ECO:0000256" key="3">
    <source>
        <dbReference type="ARBA" id="ARBA00022679"/>
    </source>
</evidence>
<dbReference type="KEGG" id="cher:DK880_00555"/>
<dbReference type="PANTHER" id="PTHR43179:SF12">
    <property type="entry name" value="GALACTOFURANOSYLTRANSFERASE GLFT2"/>
    <property type="match status" value="1"/>
</dbReference>
<keyword evidence="2 5" id="KW-0328">Glycosyltransferase</keyword>
<dbReference type="RefSeq" id="WP_109997290.1">
    <property type="nucleotide sequence ID" value="NZ_CP029619.1"/>
</dbReference>
<dbReference type="InterPro" id="IPR029044">
    <property type="entry name" value="Nucleotide-diphossugar_trans"/>
</dbReference>
<keyword evidence="6" id="KW-1185">Reference proteome</keyword>
<reference evidence="5 6" key="1">
    <citation type="submission" date="2018-05" db="EMBL/GenBank/DDBJ databases">
        <title>Candidatus Cardinium hertigii Genome Assembly.</title>
        <authorList>
            <person name="Showmaker K.C."/>
            <person name="Walden K.O."/>
            <person name="Fields C.J."/>
            <person name="Lambert K.N."/>
            <person name="Hudson M.E."/>
        </authorList>
    </citation>
    <scope>NUCLEOTIDE SEQUENCE [LARGE SCALE GENOMIC DNA]</scope>
    <source>
        <strain evidence="6">cHgTN10</strain>
    </source>
</reference>
<dbReference type="CDD" id="cd04186">
    <property type="entry name" value="GT_2_like_c"/>
    <property type="match status" value="1"/>
</dbReference>
<gene>
    <name evidence="5" type="primary">wbbL</name>
    <name evidence="5" type="ORF">DK880_00555</name>
</gene>
<proteinExistence type="inferred from homology"/>
<comment type="similarity">
    <text evidence="1">Belongs to the glycosyltransferase 2 family.</text>
</comment>
<name>A0A2Z3L8F3_9BACT</name>
<evidence type="ECO:0000256" key="1">
    <source>
        <dbReference type="ARBA" id="ARBA00006739"/>
    </source>
</evidence>
<sequence>MQGTASIGHDLAIVVLNYNGMALLKQYLPPLLLYSKGHAVIVVDNASTDGSVAYLRQYFPQVTCIVHATNYGVAEGYNLALKQIKATYYLLLNNDILVTENWLQAPLALMQSDSSIACCQPKILSLLAPTQFDYAGAAGGYIDRHGYPFCRGRLFHKLEEDQGQYNDTRPVFWASGACLCIRAEAFHALNGFDPLFFAHFEEIDLCWRLQLSGWKVYYCGSSSVYHVGGATLAYHNPQKTYFNFRNRALMLYKNERSTLCSTIKRSGLDLLAACYYLFLGKGNHSWAICKAQIDFLKLRKKGNINRSLLPLRHRYKGNSVLDYFIRGKKRFSDLPDNAW</sequence>
<evidence type="ECO:0000313" key="6">
    <source>
        <dbReference type="Proteomes" id="UP000245872"/>
    </source>
</evidence>
<feature type="domain" description="Glycosyltransferase 2-like" evidence="4">
    <location>
        <begin position="13"/>
        <end position="121"/>
    </location>
</feature>
<dbReference type="Gene3D" id="3.90.550.10">
    <property type="entry name" value="Spore Coat Polysaccharide Biosynthesis Protein SpsA, Chain A"/>
    <property type="match status" value="1"/>
</dbReference>
<dbReference type="OrthoDB" id="9771846at2"/>
<dbReference type="InterPro" id="IPR001173">
    <property type="entry name" value="Glyco_trans_2-like"/>
</dbReference>
<dbReference type="PANTHER" id="PTHR43179">
    <property type="entry name" value="RHAMNOSYLTRANSFERASE WBBL"/>
    <property type="match status" value="1"/>
</dbReference>
<protein>
    <submittedName>
        <fullName evidence="5">N-acetylglucosaminyl-diphospho-decaprenol L-rhamnosyltransferase</fullName>
        <ecNumber evidence="5">2.4.1.289</ecNumber>
    </submittedName>
</protein>
<dbReference type="AlphaFoldDB" id="A0A2Z3L8F3"/>
<dbReference type="Proteomes" id="UP000245872">
    <property type="component" value="Chromosome"/>
</dbReference>
<dbReference type="GO" id="GO:0102096">
    <property type="term" value="F:decaprenyl-N-acetyl-alpha-D-glucosaminyl-pyrophosphate:dTDP-alpha-L-rhamnose rhamnosyltransferase activity"/>
    <property type="evidence" value="ECO:0007669"/>
    <property type="project" value="UniProtKB-EC"/>
</dbReference>
<dbReference type="Pfam" id="PF00535">
    <property type="entry name" value="Glycos_transf_2"/>
    <property type="match status" value="1"/>
</dbReference>